<evidence type="ECO:0000313" key="3">
    <source>
        <dbReference type="EMBL" id="VDN39022.1"/>
    </source>
</evidence>
<dbReference type="Gene3D" id="1.10.287.70">
    <property type="match status" value="1"/>
</dbReference>
<reference evidence="3 4" key="1">
    <citation type="submission" date="2018-11" db="EMBL/GenBank/DDBJ databases">
        <authorList>
            <consortium name="Pathogen Informatics"/>
        </authorList>
    </citation>
    <scope>NUCLEOTIDE SEQUENCE [LARGE SCALE GENOMIC DNA]</scope>
</reference>
<name>A0A3P7R503_CYLGO</name>
<dbReference type="AlphaFoldDB" id="A0A3P7R503"/>
<dbReference type="EMBL" id="UYRV01136116">
    <property type="protein sequence ID" value="VDN39022.1"/>
    <property type="molecule type" value="Genomic_DNA"/>
</dbReference>
<dbReference type="SUPFAM" id="SSF81324">
    <property type="entry name" value="Voltage-gated potassium channels"/>
    <property type="match status" value="1"/>
</dbReference>
<feature type="domain" description="Potassium channel" evidence="2">
    <location>
        <begin position="46"/>
        <end position="82"/>
    </location>
</feature>
<organism evidence="3 4">
    <name type="scientific">Cylicostephanus goldi</name>
    <name type="common">Nematode worm</name>
    <dbReference type="NCBI Taxonomy" id="71465"/>
    <lineage>
        <taxon>Eukaryota</taxon>
        <taxon>Metazoa</taxon>
        <taxon>Ecdysozoa</taxon>
        <taxon>Nematoda</taxon>
        <taxon>Chromadorea</taxon>
        <taxon>Rhabditida</taxon>
        <taxon>Rhabditina</taxon>
        <taxon>Rhabditomorpha</taxon>
        <taxon>Strongyloidea</taxon>
        <taxon>Strongylidae</taxon>
        <taxon>Cylicostephanus</taxon>
    </lineage>
</organism>
<dbReference type="OrthoDB" id="297496at2759"/>
<keyword evidence="1" id="KW-1133">Transmembrane helix</keyword>
<gene>
    <name evidence="3" type="ORF">CGOC_LOCUS13871</name>
</gene>
<evidence type="ECO:0000256" key="1">
    <source>
        <dbReference type="SAM" id="Phobius"/>
    </source>
</evidence>
<keyword evidence="4" id="KW-1185">Reference proteome</keyword>
<protein>
    <recommendedName>
        <fullName evidence="2">Potassium channel domain-containing protein</fullName>
    </recommendedName>
</protein>
<feature type="non-terminal residue" evidence="3">
    <location>
        <position position="84"/>
    </location>
</feature>
<proteinExistence type="predicted"/>
<evidence type="ECO:0000259" key="2">
    <source>
        <dbReference type="Pfam" id="PF07885"/>
    </source>
</evidence>
<accession>A0A3P7R503</accession>
<dbReference type="InterPro" id="IPR013099">
    <property type="entry name" value="K_chnl_dom"/>
</dbReference>
<dbReference type="Pfam" id="PF07885">
    <property type="entry name" value="Ion_trans_2"/>
    <property type="match status" value="1"/>
</dbReference>
<sequence length="84" mass="9468">MLTLFKNPHYAHVCEAHLSDVNSTDKDIWTFPAAVIYYNYNNSCHGNVCPASEWGRLLLVIYGMIGIPLALVTMAETGKFISRY</sequence>
<feature type="transmembrane region" description="Helical" evidence="1">
    <location>
        <begin position="57"/>
        <end position="75"/>
    </location>
</feature>
<keyword evidence="1" id="KW-0472">Membrane</keyword>
<evidence type="ECO:0000313" key="4">
    <source>
        <dbReference type="Proteomes" id="UP000271889"/>
    </source>
</evidence>
<dbReference type="Proteomes" id="UP000271889">
    <property type="component" value="Unassembled WGS sequence"/>
</dbReference>
<keyword evidence="1" id="KW-0812">Transmembrane</keyword>